<reference evidence="1 2" key="1">
    <citation type="submission" date="2020-07" db="EMBL/GenBank/DDBJ databases">
        <title>Huge and variable diversity of episymbiotic CPR bacteria and DPANN archaea in groundwater ecosystems.</title>
        <authorList>
            <person name="He C.Y."/>
            <person name="Keren R."/>
            <person name="Whittaker M."/>
            <person name="Farag I.F."/>
            <person name="Doudna J."/>
            <person name="Cate J.H.D."/>
            <person name="Banfield J.F."/>
        </authorList>
    </citation>
    <scope>NUCLEOTIDE SEQUENCE [LARGE SCALE GENOMIC DNA]</scope>
    <source>
        <strain evidence="1">NC_groundwater_541_Ag_S-0.1um_46_50</strain>
    </source>
</reference>
<dbReference type="Proteomes" id="UP000595618">
    <property type="component" value="Chromosome"/>
</dbReference>
<dbReference type="EMBL" id="CP066690">
    <property type="protein sequence ID" value="QQG44922.1"/>
    <property type="molecule type" value="Genomic_DNA"/>
</dbReference>
<dbReference type="AlphaFoldDB" id="A0A7T5RIV8"/>
<name>A0A7T5RIV8_9BACT</name>
<organism evidence="1 2">
    <name type="scientific">Candidatus Sungiibacteriota bacterium</name>
    <dbReference type="NCBI Taxonomy" id="2750080"/>
    <lineage>
        <taxon>Bacteria</taxon>
        <taxon>Candidatus Sungiibacteriota</taxon>
    </lineage>
</organism>
<proteinExistence type="predicted"/>
<evidence type="ECO:0000313" key="1">
    <source>
        <dbReference type="EMBL" id="QQG44922.1"/>
    </source>
</evidence>
<accession>A0A7T5RIV8</accession>
<evidence type="ECO:0000313" key="2">
    <source>
        <dbReference type="Proteomes" id="UP000595618"/>
    </source>
</evidence>
<sequence length="56" mass="6513">MLDAAVERLKRDELTEDEIKALTASLERHLFRITESGWYKIYGSQGYFVGHVERLA</sequence>
<protein>
    <submittedName>
        <fullName evidence="1">Uncharacterized protein</fullName>
    </submittedName>
</protein>
<gene>
    <name evidence="1" type="ORF">HYW89_02840</name>
</gene>